<dbReference type="Proteomes" id="UP001446337">
    <property type="component" value="Chromosome"/>
</dbReference>
<dbReference type="InterPro" id="IPR043019">
    <property type="entry name" value="GrlR_sf"/>
</dbReference>
<reference evidence="1 2" key="1">
    <citation type="submission" date="2024-05" db="EMBL/GenBank/DDBJ databases">
        <title>Achromobacter denitrificans. BP1, complete genome.</title>
        <authorList>
            <person name="Zhang B."/>
        </authorList>
    </citation>
    <scope>NUCLEOTIDE SEQUENCE [LARGE SCALE GENOMIC DNA]</scope>
    <source>
        <strain evidence="1 2">BP1</strain>
    </source>
</reference>
<sequence length="109" mass="11301">MLNGLWHLVFQVPGDHGGGAVVIDGGKALGGDAACTYIGKITEQDGEVSGELAIRYVNRAFPPLIPQLPNYTVVVIGRLDGKSLKLVGTLPGVPGAPEISITGTKHTDL</sequence>
<name>A0ABZ3G9A7_ACHDE</name>
<evidence type="ECO:0000313" key="2">
    <source>
        <dbReference type="Proteomes" id="UP001446337"/>
    </source>
</evidence>
<dbReference type="Gene3D" id="2.40.128.380">
    <property type="entry name" value="T3SS negative regulator GrlR"/>
    <property type="match status" value="1"/>
</dbReference>
<dbReference type="RefSeq" id="WP_175179309.1">
    <property type="nucleotide sequence ID" value="NZ_CADIKP010000016.1"/>
</dbReference>
<evidence type="ECO:0000313" key="1">
    <source>
        <dbReference type="EMBL" id="XAN17167.1"/>
    </source>
</evidence>
<gene>
    <name evidence="1" type="ORF">AAIK43_03830</name>
</gene>
<dbReference type="EMBL" id="CP154792">
    <property type="protein sequence ID" value="XAN17167.1"/>
    <property type="molecule type" value="Genomic_DNA"/>
</dbReference>
<protein>
    <submittedName>
        <fullName evidence="1">GrlR family regulatory protein</fullName>
    </submittedName>
</protein>
<proteinExistence type="predicted"/>
<accession>A0ABZ3G9A7</accession>
<organism evidence="1 2">
    <name type="scientific">Achromobacter denitrificans</name>
    <name type="common">Alcaligenes denitrificans</name>
    <dbReference type="NCBI Taxonomy" id="32002"/>
    <lineage>
        <taxon>Bacteria</taxon>
        <taxon>Pseudomonadati</taxon>
        <taxon>Pseudomonadota</taxon>
        <taxon>Betaproteobacteria</taxon>
        <taxon>Burkholderiales</taxon>
        <taxon>Alcaligenaceae</taxon>
        <taxon>Achromobacter</taxon>
    </lineage>
</organism>
<keyword evidence="2" id="KW-1185">Reference proteome</keyword>